<dbReference type="EMBL" id="JAIXNE010000004">
    <property type="protein sequence ID" value="MCA6077374.1"/>
    <property type="molecule type" value="Genomic_DNA"/>
</dbReference>
<dbReference type="PROSITE" id="PS51257">
    <property type="entry name" value="PROKAR_LIPOPROTEIN"/>
    <property type="match status" value="1"/>
</dbReference>
<accession>A0A9X1KZU6</accession>
<evidence type="ECO:0000313" key="2">
    <source>
        <dbReference type="EMBL" id="MCA6076246.1"/>
    </source>
</evidence>
<dbReference type="Proteomes" id="UP001139409">
    <property type="component" value="Unassembled WGS sequence"/>
</dbReference>
<comment type="caution">
    <text evidence="3">The sequence shown here is derived from an EMBL/GenBank/DDBJ whole genome shotgun (WGS) entry which is preliminary data.</text>
</comment>
<proteinExistence type="predicted"/>
<evidence type="ECO:0000313" key="3">
    <source>
        <dbReference type="EMBL" id="MCA6077374.1"/>
    </source>
</evidence>
<evidence type="ECO:0000313" key="1">
    <source>
        <dbReference type="EMBL" id="MCA6075069.1"/>
    </source>
</evidence>
<reference evidence="3" key="1">
    <citation type="submission" date="2021-09" db="EMBL/GenBank/DDBJ databases">
        <title>Fulvivirga sp. isolated from coastal sediment.</title>
        <authorList>
            <person name="Yu H."/>
        </authorList>
    </citation>
    <scope>NUCLEOTIDE SEQUENCE</scope>
    <source>
        <strain evidence="3">1062</strain>
    </source>
</reference>
<gene>
    <name evidence="1" type="ORF">LDX50_09320</name>
    <name evidence="2" type="ORF">LDX50_15290</name>
    <name evidence="3" type="ORF">LDX50_21010</name>
</gene>
<organism evidence="3 4">
    <name type="scientific">Fulvivirga sedimenti</name>
    <dbReference type="NCBI Taxonomy" id="2879465"/>
    <lineage>
        <taxon>Bacteria</taxon>
        <taxon>Pseudomonadati</taxon>
        <taxon>Bacteroidota</taxon>
        <taxon>Cytophagia</taxon>
        <taxon>Cytophagales</taxon>
        <taxon>Fulvivirgaceae</taxon>
        <taxon>Fulvivirga</taxon>
    </lineage>
</organism>
<dbReference type="AlphaFoldDB" id="A0A9X1KZU6"/>
<protein>
    <submittedName>
        <fullName evidence="3">Nuclear transport factor 2 family protein</fullName>
    </submittedName>
</protein>
<dbReference type="RefSeq" id="WP_225698175.1">
    <property type="nucleotide sequence ID" value="NZ_JAIXNE010000002.1"/>
</dbReference>
<sequence length="184" mass="21312">MKPFIWIILINLILTGCQNSEPTSSEGMDLPVERPGISNMQDDLYKQIKSLDSLYFDVAYNHCDSALARTLISSDFEFYHDKGGVLLDSADELASEVMVEDFSWVCERTYRKLVNSSMEVFPLYEGEILYGAIQSGDQEFYDRENDTPTKLRTTAKFIHLWIIEPKDWKLRRVFSFDHQSVSQD</sequence>
<name>A0A9X1KZU6_9BACT</name>
<dbReference type="EMBL" id="JAIXNE010000003">
    <property type="protein sequence ID" value="MCA6076246.1"/>
    <property type="molecule type" value="Genomic_DNA"/>
</dbReference>
<evidence type="ECO:0000313" key="4">
    <source>
        <dbReference type="Proteomes" id="UP001139409"/>
    </source>
</evidence>
<dbReference type="EMBL" id="JAIXNE010000002">
    <property type="protein sequence ID" value="MCA6075069.1"/>
    <property type="molecule type" value="Genomic_DNA"/>
</dbReference>
<keyword evidence="4" id="KW-1185">Reference proteome</keyword>